<evidence type="ECO:0000313" key="2">
    <source>
        <dbReference type="EMBL" id="EMS56442.1"/>
    </source>
</evidence>
<dbReference type="PANTHER" id="PTHR33085">
    <property type="entry name" value="OS12G0113100 PROTEIN-RELATED"/>
    <property type="match status" value="1"/>
</dbReference>
<dbReference type="Pfam" id="PF07893">
    <property type="entry name" value="DUF1668"/>
    <property type="match status" value="1"/>
</dbReference>
<gene>
    <name evidence="2" type="ORF">TRIUR3_30119</name>
</gene>
<protein>
    <submittedName>
        <fullName evidence="2">Uncharacterized protein</fullName>
    </submittedName>
</protein>
<dbReference type="PANTHER" id="PTHR33085:SF47">
    <property type="entry name" value="OS02G0513400 PROTEIN"/>
    <property type="match status" value="1"/>
</dbReference>
<dbReference type="AlphaFoldDB" id="M7Z8T8"/>
<dbReference type="EMBL" id="KD157599">
    <property type="protein sequence ID" value="EMS56442.1"/>
    <property type="molecule type" value="Genomic_DNA"/>
</dbReference>
<evidence type="ECO:0000256" key="1">
    <source>
        <dbReference type="SAM" id="MobiDB-lite"/>
    </source>
</evidence>
<proteinExistence type="predicted"/>
<name>M7Z8T8_TRIUA</name>
<accession>M7Z8T8</accession>
<organism evidence="2">
    <name type="scientific">Triticum urartu</name>
    <name type="common">Red wild einkorn</name>
    <name type="synonym">Crithodium urartu</name>
    <dbReference type="NCBI Taxonomy" id="4572"/>
    <lineage>
        <taxon>Eukaryota</taxon>
        <taxon>Viridiplantae</taxon>
        <taxon>Streptophyta</taxon>
        <taxon>Embryophyta</taxon>
        <taxon>Tracheophyta</taxon>
        <taxon>Spermatophyta</taxon>
        <taxon>Magnoliopsida</taxon>
        <taxon>Liliopsida</taxon>
        <taxon>Poales</taxon>
        <taxon>Poaceae</taxon>
        <taxon>BOP clade</taxon>
        <taxon>Pooideae</taxon>
        <taxon>Triticodae</taxon>
        <taxon>Triticeae</taxon>
        <taxon>Triticinae</taxon>
        <taxon>Triticum</taxon>
    </lineage>
</organism>
<feature type="region of interest" description="Disordered" evidence="1">
    <location>
        <begin position="38"/>
        <end position="60"/>
    </location>
</feature>
<dbReference type="InterPro" id="IPR012871">
    <property type="entry name" value="DUF1668_ORYSA"/>
</dbReference>
<reference evidence="2" key="1">
    <citation type="journal article" date="2013" name="Nature">
        <title>Draft genome of the wheat A-genome progenitor Triticum urartu.</title>
        <authorList>
            <person name="Ling H.Q."/>
            <person name="Zhao S."/>
            <person name="Liu D."/>
            <person name="Wang J."/>
            <person name="Sun H."/>
            <person name="Zhang C."/>
            <person name="Fan H."/>
            <person name="Li D."/>
            <person name="Dong L."/>
            <person name="Tao Y."/>
            <person name="Gao C."/>
            <person name="Wu H."/>
            <person name="Li Y."/>
            <person name="Cui Y."/>
            <person name="Guo X."/>
            <person name="Zheng S."/>
            <person name="Wang B."/>
            <person name="Yu K."/>
            <person name="Liang Q."/>
            <person name="Yang W."/>
            <person name="Lou X."/>
            <person name="Chen J."/>
            <person name="Feng M."/>
            <person name="Jian J."/>
            <person name="Zhang X."/>
            <person name="Luo G."/>
            <person name="Jiang Y."/>
            <person name="Liu J."/>
            <person name="Wang Z."/>
            <person name="Sha Y."/>
            <person name="Zhang B."/>
            <person name="Wu H."/>
            <person name="Tang D."/>
            <person name="Shen Q."/>
            <person name="Xue P."/>
            <person name="Zou S."/>
            <person name="Wang X."/>
            <person name="Liu X."/>
            <person name="Wang F."/>
            <person name="Yang Y."/>
            <person name="An X."/>
            <person name="Dong Z."/>
            <person name="Zhang K."/>
            <person name="Zhang X."/>
            <person name="Luo M.C."/>
            <person name="Dvorak J."/>
            <person name="Tong Y."/>
            <person name="Wang J."/>
            <person name="Yang H."/>
            <person name="Li Z."/>
            <person name="Wang D."/>
            <person name="Zhang A."/>
            <person name="Wang J."/>
        </authorList>
    </citation>
    <scope>NUCLEOTIDE SEQUENCE</scope>
</reference>
<sequence length="259" mass="27609">MAMDSLMAVSMIQGEGVDRSVYASIVNEIKDLNPVVMGGRFEKGSSSPPSKRRRRDYDCAESSAPRRKQHLYLALDDWEGGYSIHKLDVDKILDEATDSGGERKLPEPAAFRIRSPVCGPIDFAALGTDIFFAANPRYYFGQHPPPTFVYETNIAALAVGPPLPTGIHSLEAAMALGQKLYVLTSPCLPETPPEPPPTPPEPRDLINATRAAVDATRSSLATTASLAVIGDAPASLATTASRATTGAVLCKPPPLPLSL</sequence>